<dbReference type="AlphaFoldDB" id="A0A0M2H3B9"/>
<feature type="transmembrane region" description="Helical" evidence="8">
    <location>
        <begin position="6"/>
        <end position="22"/>
    </location>
</feature>
<evidence type="ECO:0000256" key="2">
    <source>
        <dbReference type="ARBA" id="ARBA00010145"/>
    </source>
</evidence>
<evidence type="ECO:0000256" key="7">
    <source>
        <dbReference type="ARBA" id="ARBA00023136"/>
    </source>
</evidence>
<dbReference type="STRING" id="92835.RS81_03019"/>
<keyword evidence="7 8" id="KW-0472">Membrane</keyword>
<feature type="transmembrane region" description="Helical" evidence="8">
    <location>
        <begin position="123"/>
        <end position="143"/>
    </location>
</feature>
<evidence type="ECO:0000313" key="10">
    <source>
        <dbReference type="Proteomes" id="UP000033956"/>
    </source>
</evidence>
<keyword evidence="5 8" id="KW-0812">Transmembrane</keyword>
<comment type="similarity">
    <text evidence="2">Belongs to the auxin efflux carrier (TC 2.A.69) family.</text>
</comment>
<evidence type="ECO:0000256" key="8">
    <source>
        <dbReference type="SAM" id="Phobius"/>
    </source>
</evidence>
<dbReference type="GO" id="GO:0055085">
    <property type="term" value="P:transmembrane transport"/>
    <property type="evidence" value="ECO:0007669"/>
    <property type="project" value="InterPro"/>
</dbReference>
<dbReference type="PANTHER" id="PTHR36838">
    <property type="entry name" value="AUXIN EFFLUX CARRIER FAMILY PROTEIN"/>
    <property type="match status" value="1"/>
</dbReference>
<feature type="transmembrane region" description="Helical" evidence="8">
    <location>
        <begin position="192"/>
        <end position="211"/>
    </location>
</feature>
<dbReference type="InterPro" id="IPR004776">
    <property type="entry name" value="Mem_transp_PIN-like"/>
</dbReference>
<feature type="transmembrane region" description="Helical" evidence="8">
    <location>
        <begin position="286"/>
        <end position="305"/>
    </location>
</feature>
<keyword evidence="3" id="KW-0813">Transport</keyword>
<keyword evidence="4" id="KW-1003">Cell membrane</keyword>
<feature type="transmembrane region" description="Helical" evidence="8">
    <location>
        <begin position="34"/>
        <end position="55"/>
    </location>
</feature>
<evidence type="ECO:0000256" key="3">
    <source>
        <dbReference type="ARBA" id="ARBA00022448"/>
    </source>
</evidence>
<feature type="transmembrane region" description="Helical" evidence="8">
    <location>
        <begin position="164"/>
        <end position="186"/>
    </location>
</feature>
<accession>A0A0M2H3B9</accession>
<feature type="transmembrane region" description="Helical" evidence="8">
    <location>
        <begin position="254"/>
        <end position="274"/>
    </location>
</feature>
<sequence>MLESLTGFVVVGLAIVVGWIIGRIDLLGEHARPVLARLTFFVLSPFLLFVVLSQADVHSLFSALLPVSAIAALVIFVVYVTVAKLLWRRSVGETVIGALSAGQVNSNNIGIPLSLYLLGSAAYPAPVILLQLLVFTPVTIAVLDAVTSGRSSVWRTLARTASNPIVLGSVLGTLVSVSGIDLPPIVLEPANLIANACVPIMLISYGISLHGQRVLGASGRRRDIVLATTLKLVAMPVIAWAVAEFVFGLSPHDVLVVTVLAALPTAQNVFNYSQRYGIGETISRDTVFLTTIGCVPVLLAITLILG</sequence>
<dbReference type="Pfam" id="PF03547">
    <property type="entry name" value="Mem_trans"/>
    <property type="match status" value="1"/>
</dbReference>
<keyword evidence="6 8" id="KW-1133">Transmembrane helix</keyword>
<evidence type="ECO:0000256" key="5">
    <source>
        <dbReference type="ARBA" id="ARBA00022692"/>
    </source>
</evidence>
<dbReference type="GO" id="GO:0005886">
    <property type="term" value="C:plasma membrane"/>
    <property type="evidence" value="ECO:0007669"/>
    <property type="project" value="UniProtKB-SubCell"/>
</dbReference>
<protein>
    <submittedName>
        <fullName evidence="9">Membrane transport protein</fullName>
    </submittedName>
</protein>
<comment type="caution">
    <text evidence="9">The sequence shown here is derived from an EMBL/GenBank/DDBJ whole genome shotgun (WGS) entry which is preliminary data.</text>
</comment>
<feature type="transmembrane region" description="Helical" evidence="8">
    <location>
        <begin position="223"/>
        <end position="242"/>
    </location>
</feature>
<evidence type="ECO:0000313" key="9">
    <source>
        <dbReference type="EMBL" id="KJL38022.1"/>
    </source>
</evidence>
<evidence type="ECO:0000256" key="6">
    <source>
        <dbReference type="ARBA" id="ARBA00022989"/>
    </source>
</evidence>
<keyword evidence="10" id="KW-1185">Reference proteome</keyword>
<dbReference type="Proteomes" id="UP000033956">
    <property type="component" value="Unassembled WGS sequence"/>
</dbReference>
<dbReference type="RefSeq" id="WP_045276920.1">
    <property type="nucleotide sequence ID" value="NZ_BAAAUP010000013.1"/>
</dbReference>
<dbReference type="Gene3D" id="1.20.1530.20">
    <property type="match status" value="1"/>
</dbReference>
<evidence type="ECO:0000256" key="1">
    <source>
        <dbReference type="ARBA" id="ARBA00004651"/>
    </source>
</evidence>
<organism evidence="9 10">
    <name type="scientific">Microbacterium terrae</name>
    <dbReference type="NCBI Taxonomy" id="69369"/>
    <lineage>
        <taxon>Bacteria</taxon>
        <taxon>Bacillati</taxon>
        <taxon>Actinomycetota</taxon>
        <taxon>Actinomycetes</taxon>
        <taxon>Micrococcales</taxon>
        <taxon>Microbacteriaceae</taxon>
        <taxon>Microbacterium</taxon>
    </lineage>
</organism>
<reference evidence="9 10" key="1">
    <citation type="submission" date="2015-02" db="EMBL/GenBank/DDBJ databases">
        <title>Draft genome sequences of ten Microbacterium spp. with emphasis on heavy metal contaminated environments.</title>
        <authorList>
            <person name="Corretto E."/>
        </authorList>
    </citation>
    <scope>NUCLEOTIDE SEQUENCE [LARGE SCALE GENOMIC DNA]</scope>
    <source>
        <strain evidence="9 10">DSM 12510</strain>
    </source>
</reference>
<feature type="transmembrane region" description="Helical" evidence="8">
    <location>
        <begin position="61"/>
        <end position="82"/>
    </location>
</feature>
<name>A0A0M2H3B9_9MICO</name>
<comment type="subcellular location">
    <subcellularLocation>
        <location evidence="1">Cell membrane</location>
        <topology evidence="1">Multi-pass membrane protein</topology>
    </subcellularLocation>
</comment>
<dbReference type="OrthoDB" id="5405318at2"/>
<evidence type="ECO:0000256" key="4">
    <source>
        <dbReference type="ARBA" id="ARBA00022475"/>
    </source>
</evidence>
<gene>
    <name evidence="9" type="ORF">RS81_03019</name>
</gene>
<proteinExistence type="inferred from homology"/>
<dbReference type="PATRIC" id="fig|92835.4.peg.3047"/>
<dbReference type="EMBL" id="JYIZ01000056">
    <property type="protein sequence ID" value="KJL38022.1"/>
    <property type="molecule type" value="Genomic_DNA"/>
</dbReference>
<dbReference type="InterPro" id="IPR038770">
    <property type="entry name" value="Na+/solute_symporter_sf"/>
</dbReference>